<dbReference type="InterPro" id="IPR002898">
    <property type="entry name" value="MotA_ExbB_proton_chnl"/>
</dbReference>
<feature type="transmembrane region" description="Helical" evidence="7">
    <location>
        <begin position="12"/>
        <end position="37"/>
    </location>
</feature>
<keyword evidence="5 7" id="KW-0472">Membrane</keyword>
<dbReference type="Pfam" id="PF01618">
    <property type="entry name" value="MotA_ExbB"/>
    <property type="match status" value="1"/>
</dbReference>
<evidence type="ECO:0000313" key="9">
    <source>
        <dbReference type="EMBL" id="MFC3301463.1"/>
    </source>
</evidence>
<evidence type="ECO:0000256" key="1">
    <source>
        <dbReference type="ARBA" id="ARBA00004651"/>
    </source>
</evidence>
<evidence type="ECO:0000256" key="5">
    <source>
        <dbReference type="ARBA" id="ARBA00023136"/>
    </source>
</evidence>
<organism evidence="9 10">
    <name type="scientific">Parvularcula lutaonensis</name>
    <dbReference type="NCBI Taxonomy" id="491923"/>
    <lineage>
        <taxon>Bacteria</taxon>
        <taxon>Pseudomonadati</taxon>
        <taxon>Pseudomonadota</taxon>
        <taxon>Alphaproteobacteria</taxon>
        <taxon>Parvularculales</taxon>
        <taxon>Parvularculaceae</taxon>
        <taxon>Parvularcula</taxon>
    </lineage>
</organism>
<dbReference type="PANTHER" id="PTHR30625">
    <property type="entry name" value="PROTEIN TOLQ"/>
    <property type="match status" value="1"/>
</dbReference>
<gene>
    <name evidence="9" type="ORF">ACFONP_01795</name>
</gene>
<evidence type="ECO:0000259" key="8">
    <source>
        <dbReference type="Pfam" id="PF01618"/>
    </source>
</evidence>
<evidence type="ECO:0000256" key="2">
    <source>
        <dbReference type="ARBA" id="ARBA00022475"/>
    </source>
</evidence>
<protein>
    <submittedName>
        <fullName evidence="9">MotA/TolQ/ExbB proton channel family protein</fullName>
    </submittedName>
</protein>
<evidence type="ECO:0000256" key="7">
    <source>
        <dbReference type="SAM" id="Phobius"/>
    </source>
</evidence>
<comment type="caution">
    <text evidence="9">The sequence shown here is derived from an EMBL/GenBank/DDBJ whole genome shotgun (WGS) entry which is preliminary data.</text>
</comment>
<evidence type="ECO:0000256" key="3">
    <source>
        <dbReference type="ARBA" id="ARBA00022692"/>
    </source>
</evidence>
<comment type="similarity">
    <text evidence="6">Belongs to the exbB/tolQ family.</text>
</comment>
<feature type="transmembrane region" description="Helical" evidence="7">
    <location>
        <begin position="95"/>
        <end position="118"/>
    </location>
</feature>
<dbReference type="EMBL" id="JBHRVA010000002">
    <property type="protein sequence ID" value="MFC3301463.1"/>
    <property type="molecule type" value="Genomic_DNA"/>
</dbReference>
<comment type="subcellular location">
    <subcellularLocation>
        <location evidence="1">Cell membrane</location>
        <topology evidence="1">Multi-pass membrane protein</topology>
    </subcellularLocation>
    <subcellularLocation>
        <location evidence="6">Membrane</location>
        <topology evidence="6">Multi-pass membrane protein</topology>
    </subcellularLocation>
</comment>
<name>A0ABV7M8R3_9PROT</name>
<dbReference type="RefSeq" id="WP_189572503.1">
    <property type="nucleotide sequence ID" value="NZ_BMXU01000001.1"/>
</dbReference>
<feature type="domain" description="MotA/TolQ/ExbB proton channel" evidence="8">
    <location>
        <begin position="65"/>
        <end position="168"/>
    </location>
</feature>
<keyword evidence="3 7" id="KW-0812">Transmembrane</keyword>
<feature type="transmembrane region" description="Helical" evidence="7">
    <location>
        <begin position="138"/>
        <end position="157"/>
    </location>
</feature>
<keyword evidence="6" id="KW-0653">Protein transport</keyword>
<reference evidence="10" key="1">
    <citation type="journal article" date="2019" name="Int. J. Syst. Evol. Microbiol.">
        <title>The Global Catalogue of Microorganisms (GCM) 10K type strain sequencing project: providing services to taxonomists for standard genome sequencing and annotation.</title>
        <authorList>
            <consortium name="The Broad Institute Genomics Platform"/>
            <consortium name="The Broad Institute Genome Sequencing Center for Infectious Disease"/>
            <person name="Wu L."/>
            <person name="Ma J."/>
        </authorList>
    </citation>
    <scope>NUCLEOTIDE SEQUENCE [LARGE SCALE GENOMIC DNA]</scope>
    <source>
        <strain evidence="10">KCTC 22245</strain>
    </source>
</reference>
<accession>A0ABV7M8R3</accession>
<dbReference type="Proteomes" id="UP001595607">
    <property type="component" value="Unassembled WGS sequence"/>
</dbReference>
<proteinExistence type="inferred from homology"/>
<keyword evidence="4 7" id="KW-1133">Transmembrane helix</keyword>
<keyword evidence="6" id="KW-0813">Transport</keyword>
<keyword evidence="10" id="KW-1185">Reference proteome</keyword>
<evidence type="ECO:0000256" key="6">
    <source>
        <dbReference type="RuleBase" id="RU004057"/>
    </source>
</evidence>
<evidence type="ECO:0000313" key="10">
    <source>
        <dbReference type="Proteomes" id="UP001595607"/>
    </source>
</evidence>
<dbReference type="InterPro" id="IPR050790">
    <property type="entry name" value="ExbB/TolQ_transport"/>
</dbReference>
<evidence type="ECO:0000256" key="4">
    <source>
        <dbReference type="ARBA" id="ARBA00022989"/>
    </source>
</evidence>
<dbReference type="PANTHER" id="PTHR30625:SF18">
    <property type="entry name" value="TONB2 ENERGY TRANSDUCTION SYSTEM INNER MEMBRANE COMPONENT EXBB"/>
    <property type="match status" value="1"/>
</dbReference>
<keyword evidence="2" id="KW-1003">Cell membrane</keyword>
<sequence length="176" mass="19145">MAEIFLNPFEAIRAFLLAGGNVLLVIMIVTFIMWALIVERIIFFATGLGALQKRVERQWASRPERHSWYAHAIREKLISEVDVESRANFGVIKGLVAVSPLLGLLGTVTGMIEVFDVMAVTGSSNARLMAGGISKATIPTMAGLVASLSGIIAMNFLERQQKRAVSNVSSRLALED</sequence>